<comment type="caution">
    <text evidence="2">The sequence shown here is derived from an EMBL/GenBank/DDBJ whole genome shotgun (WGS) entry which is preliminary data.</text>
</comment>
<evidence type="ECO:0000313" key="2">
    <source>
        <dbReference type="EMBL" id="GAI90327.1"/>
    </source>
</evidence>
<dbReference type="AlphaFoldDB" id="X1SBC0"/>
<organism evidence="2">
    <name type="scientific">marine sediment metagenome</name>
    <dbReference type="NCBI Taxonomy" id="412755"/>
    <lineage>
        <taxon>unclassified sequences</taxon>
        <taxon>metagenomes</taxon>
        <taxon>ecological metagenomes</taxon>
    </lineage>
</organism>
<dbReference type="SUPFAM" id="SSF51735">
    <property type="entry name" value="NAD(P)-binding Rossmann-fold domains"/>
    <property type="match status" value="1"/>
</dbReference>
<comment type="similarity">
    <text evidence="1">Belongs to the short-chain dehydrogenases/reductases (SDR) family.</text>
</comment>
<dbReference type="PRINTS" id="PR00081">
    <property type="entry name" value="GDHRDH"/>
</dbReference>
<gene>
    <name evidence="2" type="ORF">S12H4_28532</name>
</gene>
<dbReference type="Pfam" id="PF00106">
    <property type="entry name" value="adh_short"/>
    <property type="match status" value="1"/>
</dbReference>
<evidence type="ECO:0000256" key="1">
    <source>
        <dbReference type="ARBA" id="ARBA00006484"/>
    </source>
</evidence>
<protein>
    <submittedName>
        <fullName evidence="2">Uncharacterized protein</fullName>
    </submittedName>
</protein>
<reference evidence="2" key="1">
    <citation type="journal article" date="2014" name="Front. Microbiol.">
        <title>High frequency of phylogenetically diverse reductive dehalogenase-homologous genes in deep subseafloor sedimentary metagenomes.</title>
        <authorList>
            <person name="Kawai M."/>
            <person name="Futagami T."/>
            <person name="Toyoda A."/>
            <person name="Takaki Y."/>
            <person name="Nishi S."/>
            <person name="Hori S."/>
            <person name="Arai W."/>
            <person name="Tsubouchi T."/>
            <person name="Morono Y."/>
            <person name="Uchiyama I."/>
            <person name="Ito T."/>
            <person name="Fujiyama A."/>
            <person name="Inagaki F."/>
            <person name="Takami H."/>
        </authorList>
    </citation>
    <scope>NUCLEOTIDE SEQUENCE</scope>
    <source>
        <strain evidence="2">Expedition CK06-06</strain>
    </source>
</reference>
<dbReference type="InterPro" id="IPR050259">
    <property type="entry name" value="SDR"/>
</dbReference>
<accession>X1SBC0</accession>
<dbReference type="EMBL" id="BARW01016371">
    <property type="protein sequence ID" value="GAI90327.1"/>
    <property type="molecule type" value="Genomic_DNA"/>
</dbReference>
<dbReference type="PANTHER" id="PTHR42879">
    <property type="entry name" value="3-OXOACYL-(ACYL-CARRIER-PROTEIN) REDUCTASE"/>
    <property type="match status" value="1"/>
</dbReference>
<dbReference type="InterPro" id="IPR002347">
    <property type="entry name" value="SDR_fam"/>
</dbReference>
<name>X1SBC0_9ZZZZ</name>
<feature type="non-terminal residue" evidence="2">
    <location>
        <position position="198"/>
    </location>
</feature>
<dbReference type="Gene3D" id="3.40.50.720">
    <property type="entry name" value="NAD(P)-binding Rossmann-like Domain"/>
    <property type="match status" value="1"/>
</dbReference>
<dbReference type="InterPro" id="IPR036291">
    <property type="entry name" value="NAD(P)-bd_dom_sf"/>
</dbReference>
<proteinExistence type="inferred from homology"/>
<sequence>MVCENKTAIVTGAAGEGMGRSVALTLAREGANVVLNYRTSEENAKQILSHIRDRGGKGYPVKADVFTEEGCKALVEETRASFGQIDILVVNPGAGWHPAPPDTLDANAALDDVRQELAPLYYLLPLVLPEMYERRWGRIIGISLAPPWESPSYAYDVGKIARAGALWRMRKEAWKHGVTVNIIAPGPVASIETFENVV</sequence>